<comment type="caution">
    <text evidence="2">The sequence shown here is derived from an EMBL/GenBank/DDBJ whole genome shotgun (WGS) entry which is preliminary data.</text>
</comment>
<dbReference type="Gene3D" id="2.60.120.10">
    <property type="entry name" value="Jelly Rolls"/>
    <property type="match status" value="1"/>
</dbReference>
<accession>A0A315Z8E2</accession>
<dbReference type="GO" id="GO:0051213">
    <property type="term" value="F:dioxygenase activity"/>
    <property type="evidence" value="ECO:0007669"/>
    <property type="project" value="UniProtKB-KW"/>
</dbReference>
<dbReference type="EMBL" id="QGDO01000003">
    <property type="protein sequence ID" value="PWJ41835.1"/>
    <property type="molecule type" value="Genomic_DNA"/>
</dbReference>
<proteinExistence type="predicted"/>
<keyword evidence="2" id="KW-0560">Oxidoreductase</keyword>
<dbReference type="InterPro" id="IPR014710">
    <property type="entry name" value="RmlC-like_jellyroll"/>
</dbReference>
<dbReference type="AlphaFoldDB" id="A0A315Z8E2"/>
<dbReference type="InterPro" id="IPR011051">
    <property type="entry name" value="RmlC_Cupin_sf"/>
</dbReference>
<keyword evidence="3" id="KW-1185">Reference proteome</keyword>
<organism evidence="2 3">
    <name type="scientific">Sediminitomix flava</name>
    <dbReference type="NCBI Taxonomy" id="379075"/>
    <lineage>
        <taxon>Bacteria</taxon>
        <taxon>Pseudomonadati</taxon>
        <taxon>Bacteroidota</taxon>
        <taxon>Cytophagia</taxon>
        <taxon>Cytophagales</taxon>
        <taxon>Flammeovirgaceae</taxon>
        <taxon>Sediminitomix</taxon>
    </lineage>
</organism>
<gene>
    <name evidence="2" type="ORF">BC781_10385</name>
</gene>
<dbReference type="RefSeq" id="WP_109618210.1">
    <property type="nucleotide sequence ID" value="NZ_QGDO01000003.1"/>
</dbReference>
<evidence type="ECO:0000259" key="1">
    <source>
        <dbReference type="Pfam" id="PF07883"/>
    </source>
</evidence>
<dbReference type="PROSITE" id="PS51257">
    <property type="entry name" value="PROKAR_LIPOPROTEIN"/>
    <property type="match status" value="1"/>
</dbReference>
<dbReference type="Proteomes" id="UP000245535">
    <property type="component" value="Unassembled WGS sequence"/>
</dbReference>
<protein>
    <submittedName>
        <fullName evidence="2">Quercetin dioxygenase-like cupin family protein</fullName>
    </submittedName>
</protein>
<evidence type="ECO:0000313" key="2">
    <source>
        <dbReference type="EMBL" id="PWJ41835.1"/>
    </source>
</evidence>
<name>A0A315Z8E2_SEDFL</name>
<keyword evidence="2" id="KW-0223">Dioxygenase</keyword>
<evidence type="ECO:0000313" key="3">
    <source>
        <dbReference type="Proteomes" id="UP000245535"/>
    </source>
</evidence>
<dbReference type="SUPFAM" id="SSF51182">
    <property type="entry name" value="RmlC-like cupins"/>
    <property type="match status" value="1"/>
</dbReference>
<dbReference type="Pfam" id="PF07883">
    <property type="entry name" value="Cupin_2"/>
    <property type="match status" value="1"/>
</dbReference>
<dbReference type="InterPro" id="IPR013096">
    <property type="entry name" value="Cupin_2"/>
</dbReference>
<sequence length="145" mass="16569">MQLFKVSTPFIFLYLIGSSSCIQGESKTAEVTSVPKQEITSLKFENLLKDSLEFRENVDVVMSYLEVPKYTTLPRHYHPGEEYVYMLEGKGEFLLEGHKPQVLKAGQVVKVPFKKTHSFSTKGESVKAVIFRVHEKGEPERIMVK</sequence>
<dbReference type="OrthoDB" id="9811153at2"/>
<feature type="domain" description="Cupin type-2" evidence="1">
    <location>
        <begin position="66"/>
        <end position="129"/>
    </location>
</feature>
<reference evidence="2 3" key="1">
    <citation type="submission" date="2018-03" db="EMBL/GenBank/DDBJ databases">
        <title>Genomic Encyclopedia of Archaeal and Bacterial Type Strains, Phase II (KMG-II): from individual species to whole genera.</title>
        <authorList>
            <person name="Goeker M."/>
        </authorList>
    </citation>
    <scope>NUCLEOTIDE SEQUENCE [LARGE SCALE GENOMIC DNA]</scope>
    <source>
        <strain evidence="2 3">DSM 28229</strain>
    </source>
</reference>